<accession>A0AAY3ZYR5</accession>
<keyword evidence="15" id="KW-1185">Reference proteome</keyword>
<feature type="domain" description="HTH OST-type" evidence="13">
    <location>
        <begin position="920"/>
        <end position="994"/>
    </location>
</feature>
<dbReference type="PANTHER" id="PTHR14379:SF3">
    <property type="entry name" value="MEIOSIS REGULATOR AND MRNA STABILITY FACTOR 1"/>
    <property type="match status" value="1"/>
</dbReference>
<feature type="domain" description="HTH OST-type" evidence="13">
    <location>
        <begin position="1080"/>
        <end position="1155"/>
    </location>
</feature>
<dbReference type="CDD" id="cd12255">
    <property type="entry name" value="RRM1_LKAP"/>
    <property type="match status" value="1"/>
</dbReference>
<dbReference type="InterPro" id="IPR041966">
    <property type="entry name" value="LOTUS-like"/>
</dbReference>
<dbReference type="Ensembl" id="ENSDCDT00010002040.1">
    <property type="protein sequence ID" value="ENSDCDP00010001962.1"/>
    <property type="gene ID" value="ENSDCDG00010000877.1"/>
</dbReference>
<dbReference type="CDD" id="cd09981">
    <property type="entry name" value="LOTUS_5_Limkain_b1"/>
    <property type="match status" value="1"/>
</dbReference>
<keyword evidence="3" id="KW-0677">Repeat</keyword>
<dbReference type="Pfam" id="PF19687">
    <property type="entry name" value="MARF1_LOTUS"/>
    <property type="match status" value="1"/>
</dbReference>
<protein>
    <recommendedName>
        <fullName evidence="2">Meiosis regulator and mRNA stability factor 1</fullName>
    </recommendedName>
    <alternativeName>
        <fullName evidence="9">Limkain-b1</fullName>
    </alternativeName>
</protein>
<dbReference type="InterPro" id="IPR025605">
    <property type="entry name" value="OST-HTH/LOTUS_dom"/>
</dbReference>
<reference evidence="14 15" key="1">
    <citation type="submission" date="2020-06" db="EMBL/GenBank/DDBJ databases">
        <authorList>
            <consortium name="Wellcome Sanger Institute Data Sharing"/>
        </authorList>
    </citation>
    <scope>NUCLEOTIDE SEQUENCE [LARGE SCALE GENOMIC DNA]</scope>
</reference>
<gene>
    <name evidence="14" type="primary">MARF1</name>
</gene>
<dbReference type="GO" id="GO:0048477">
    <property type="term" value="P:oogenesis"/>
    <property type="evidence" value="ECO:0007669"/>
    <property type="project" value="UniProtKB-KW"/>
</dbReference>
<keyword evidence="5 10" id="KW-0694">RNA-binding</keyword>
<proteinExistence type="predicted"/>
<dbReference type="Pfam" id="PF11608">
    <property type="entry name" value="RRM_MARF1"/>
    <property type="match status" value="1"/>
</dbReference>
<comment type="subcellular location">
    <subcellularLocation>
        <location evidence="1">Peroxisome</location>
    </subcellularLocation>
</comment>
<dbReference type="PROSITE" id="PS50102">
    <property type="entry name" value="RRM"/>
    <property type="match status" value="2"/>
</dbReference>
<dbReference type="FunFam" id="3.30.420.610:FF:000001">
    <property type="entry name" value="Meiosis regulator and mRNA stability factor 1"/>
    <property type="match status" value="1"/>
</dbReference>
<feature type="domain" description="HTH OST-type" evidence="13">
    <location>
        <begin position="1156"/>
        <end position="1231"/>
    </location>
</feature>
<feature type="domain" description="HTH OST-type" evidence="13">
    <location>
        <begin position="996"/>
        <end position="1071"/>
    </location>
</feature>
<feature type="domain" description="RRM" evidence="12">
    <location>
        <begin position="610"/>
        <end position="689"/>
    </location>
</feature>
<dbReference type="InterPro" id="IPR012677">
    <property type="entry name" value="Nucleotide-bd_a/b_plait_sf"/>
</dbReference>
<evidence type="ECO:0000256" key="10">
    <source>
        <dbReference type="PROSITE-ProRule" id="PRU00176"/>
    </source>
</evidence>
<sequence>MDGQTPVLELKDVPPPPRHSVPQRFPLAPLPMPPPPCLLPPPPLPLHVDGPNVSACACCRLGAEHFGSRSHKSGDGGVSTLYTAEAPLASASSCSHPLRASPFSGHRNLQVATSQPPASHSHLPCCMGPIRPLHPAPYPRSPHVGHPTLGALHPAPATSSSSSSSSSSGCSYCVRHSEAGTPPHLHPFHLGAEHRVCLKGAHYCQDCFRKPSDALVAEPEKRCPGVPPPLAQSAPIPVPMCNGCGASGAVSDGMLGNSLGKPSLKYGSPDVGAQESLPPVGVFWDIENCSVPSGRSAASVVQRLRTHFFQGHREAEFICVCDINKENKAVIQELNNCQVTVAHINATAKNAADDKLRQSLRRFAETHTAPATVVLVSSDVNFASELSDLRHRHGFLVILVHKNQVSGALLQHAHHHVAFEEFLTDLPPRMPVKSQPGFNLLFVRNLPTHRDAKSVSNRLRRLSDNCGGRVLGISGGTAVLRFGSLEAAERARKRMDHEDVFGCRIRVSFSPDSLKDEEAVGEPEEAAFLPAEKPRSPRRPRHLPVEHFQVSTPSAFSKLCLQRSFSPMLISQGSWSSRSGSPSLSNHSSPLNAPSYSPCPDSSEPFSDGADIQVANIDYRMSRKELQQILLDTFSKHGRVKSVELSPHTDYQLKATVQMASLQQAIGAVSCLHRFKIGAKRIRVSLVTGAINKSLTILSTEIVSILQDAPANCLPLFKFTEIYEKKFGHKLVASELYRLPEVVSVREQGGGRLVCLLPSSQARQSPLGSSQSHDSSSTSGSPVVFEELEYHEPVCKRHHGQQNFSEADYDPDSYKVPFVVVSLKTLAAQVHGLLQTHEGTVPLLSFLECYAAEFSPLEVGEEGELPGGVPLEHLITCVPGITVVTAQNGFKVIKWIHNKPPPPNADPWVQRCKSPVGNPQLIQFSREMVDLLKNQPACLMPLSKFIPAYHHHFAKQCRVSDYGYSKLLELLEAVPHVLQILGLGSKRLLTLTHRAQVKRFTQDLLKLLKFQASKQVVIQDFMQAYHWCFSRDWQVVSYGMCDLMDLLSEIPDTTITITHQDEDMVISVPKRERTPQEVERTKQFAKEVVDLLRHQAHFRMPFSKFIPTYHHHFGRQCKLTCYGFTKLVELFEAIPDVLMVLECGEEKVLSLTEVERVKALAAQMVKLLHAQKDASLPMQHLLSEYSKTFGYGLRLQDFDVSSLPALLSKLCHVVKVVDCAEDPNVQLINRKSLRALTSQLLVLLMGQGDARDWLSLEELSGLYEASHGVPLNPCEYGFLSLTELLKSLPYLVEVMNMVTTKCRARLTRLYQFARSVRALLHTYHYNQIFLTEFPAAFSKYTGRRVQPRTYGYATLDELLTAVPQVVWIKGHGHKKIIVLKNDMKARSSPATVLSPDPEGNLRETLLIHAVLAVPSGTEAELLCLSSSSPVDLLCAPVPSWLPSPQLHPDPILLQHTDLIRFEEQFPPSTRTGESFHKTALPADASWPGPPHASDCPTKRTPRNRVRLAANFSLSQMPTA</sequence>
<dbReference type="Pfam" id="PF12872">
    <property type="entry name" value="OST-HTH"/>
    <property type="match status" value="5"/>
</dbReference>
<dbReference type="GO" id="GO:0010468">
    <property type="term" value="P:regulation of gene expression"/>
    <property type="evidence" value="ECO:0007669"/>
    <property type="project" value="InterPro"/>
</dbReference>
<evidence type="ECO:0000256" key="9">
    <source>
        <dbReference type="ARBA" id="ARBA00030116"/>
    </source>
</evidence>
<keyword evidence="8" id="KW-0469">Meiosis</keyword>
<dbReference type="GO" id="GO:0004540">
    <property type="term" value="F:RNA nuclease activity"/>
    <property type="evidence" value="ECO:0007669"/>
    <property type="project" value="InterPro"/>
</dbReference>
<feature type="domain" description="HTH OST-type" evidence="13">
    <location>
        <begin position="1308"/>
        <end position="1382"/>
    </location>
</feature>
<feature type="region of interest" description="Disordered" evidence="11">
    <location>
        <begin position="140"/>
        <end position="165"/>
    </location>
</feature>
<feature type="compositionally biased region" description="Low complexity" evidence="11">
    <location>
        <begin position="576"/>
        <end position="595"/>
    </location>
</feature>
<dbReference type="InterPro" id="IPR000504">
    <property type="entry name" value="RRM_dom"/>
</dbReference>
<dbReference type="PROSITE" id="PS51644">
    <property type="entry name" value="HTH_OST"/>
    <property type="match status" value="6"/>
</dbReference>
<reference evidence="14" key="3">
    <citation type="submission" date="2025-09" db="UniProtKB">
        <authorList>
            <consortium name="Ensembl"/>
        </authorList>
    </citation>
    <scope>IDENTIFICATION</scope>
</reference>
<dbReference type="Gene3D" id="3.30.70.330">
    <property type="match status" value="2"/>
</dbReference>
<evidence type="ECO:0000256" key="7">
    <source>
        <dbReference type="ARBA" id="ARBA00023140"/>
    </source>
</evidence>
<evidence type="ECO:0000256" key="3">
    <source>
        <dbReference type="ARBA" id="ARBA00022737"/>
    </source>
</evidence>
<keyword evidence="6" id="KW-0896">Oogenesis</keyword>
<reference evidence="14" key="2">
    <citation type="submission" date="2025-08" db="UniProtKB">
        <authorList>
            <consortium name="Ensembl"/>
        </authorList>
    </citation>
    <scope>IDENTIFICATION</scope>
</reference>
<dbReference type="CDD" id="cd09980">
    <property type="entry name" value="LOTUS_4_Limkain_b1"/>
    <property type="match status" value="1"/>
</dbReference>
<dbReference type="InterPro" id="IPR035979">
    <property type="entry name" value="RBD_domain_sf"/>
</dbReference>
<dbReference type="SMART" id="SM00360">
    <property type="entry name" value="RRM"/>
    <property type="match status" value="2"/>
</dbReference>
<dbReference type="GeneTree" id="ENSGT00390000002393"/>
<dbReference type="InterPro" id="IPR021139">
    <property type="entry name" value="NYN"/>
</dbReference>
<evidence type="ECO:0000256" key="4">
    <source>
        <dbReference type="ARBA" id="ARBA00022782"/>
    </source>
</evidence>
<feature type="region of interest" description="Disordered" evidence="11">
    <location>
        <begin position="1467"/>
        <end position="1500"/>
    </location>
</feature>
<feature type="domain" description="RRM" evidence="12">
    <location>
        <begin position="439"/>
        <end position="512"/>
    </location>
</feature>
<dbReference type="GO" id="GO:0003723">
    <property type="term" value="F:RNA binding"/>
    <property type="evidence" value="ECO:0007669"/>
    <property type="project" value="UniProtKB-UniRule"/>
</dbReference>
<dbReference type="Gene3D" id="3.30.420.610">
    <property type="entry name" value="LOTUS domain-like"/>
    <property type="match status" value="6"/>
</dbReference>
<evidence type="ECO:0000259" key="12">
    <source>
        <dbReference type="PROSITE" id="PS50102"/>
    </source>
</evidence>
<dbReference type="InterPro" id="IPR045602">
    <property type="entry name" value="MARF1_LOTUS"/>
</dbReference>
<dbReference type="CDD" id="cd12256">
    <property type="entry name" value="RRM2_LKAP"/>
    <property type="match status" value="1"/>
</dbReference>
<evidence type="ECO:0000256" key="11">
    <source>
        <dbReference type="SAM" id="MobiDB-lite"/>
    </source>
</evidence>
<dbReference type="PANTHER" id="PTHR14379">
    <property type="entry name" value="LIMKAIN B LKAP"/>
    <property type="match status" value="1"/>
</dbReference>
<evidence type="ECO:0000256" key="5">
    <source>
        <dbReference type="ARBA" id="ARBA00022884"/>
    </source>
</evidence>
<evidence type="ECO:0000313" key="15">
    <source>
        <dbReference type="Proteomes" id="UP000694580"/>
    </source>
</evidence>
<feature type="region of interest" description="Disordered" evidence="11">
    <location>
        <begin position="1"/>
        <end position="22"/>
    </location>
</feature>
<dbReference type="Gene3D" id="3.40.50.1010">
    <property type="entry name" value="5'-nuclease"/>
    <property type="match status" value="1"/>
</dbReference>
<evidence type="ECO:0000256" key="2">
    <source>
        <dbReference type="ARBA" id="ARBA00022152"/>
    </source>
</evidence>
<dbReference type="Proteomes" id="UP000694580">
    <property type="component" value="Chromosome 3"/>
</dbReference>
<dbReference type="GO" id="GO:1905762">
    <property type="term" value="F:CCR4-NOT complex binding"/>
    <property type="evidence" value="ECO:0007669"/>
    <property type="project" value="TreeGrafter"/>
</dbReference>
<keyword evidence="4" id="KW-0221">Differentiation</keyword>
<dbReference type="SUPFAM" id="SSF54928">
    <property type="entry name" value="RNA-binding domain, RBD"/>
    <property type="match status" value="2"/>
</dbReference>
<dbReference type="GO" id="GO:0005777">
    <property type="term" value="C:peroxisome"/>
    <property type="evidence" value="ECO:0007669"/>
    <property type="project" value="UniProtKB-SubCell"/>
</dbReference>
<organism evidence="14 15">
    <name type="scientific">Denticeps clupeoides</name>
    <name type="common">denticle herring</name>
    <dbReference type="NCBI Taxonomy" id="299321"/>
    <lineage>
        <taxon>Eukaryota</taxon>
        <taxon>Metazoa</taxon>
        <taxon>Chordata</taxon>
        <taxon>Craniata</taxon>
        <taxon>Vertebrata</taxon>
        <taxon>Euteleostomi</taxon>
        <taxon>Actinopterygii</taxon>
        <taxon>Neopterygii</taxon>
        <taxon>Teleostei</taxon>
        <taxon>Clupei</taxon>
        <taxon>Clupeiformes</taxon>
        <taxon>Denticipitoidei</taxon>
        <taxon>Denticipitidae</taxon>
        <taxon>Denticeps</taxon>
    </lineage>
</organism>
<keyword evidence="7" id="KW-0576">Peroxisome</keyword>
<dbReference type="CDD" id="cd09979">
    <property type="entry name" value="LOTUS_3_Limkain_b1"/>
    <property type="match status" value="1"/>
</dbReference>
<dbReference type="CDD" id="cd10910">
    <property type="entry name" value="PIN_limkain_b1_N_like"/>
    <property type="match status" value="1"/>
</dbReference>
<name>A0AAY3ZYR5_9TELE</name>
<dbReference type="Pfam" id="PF01936">
    <property type="entry name" value="NYN"/>
    <property type="match status" value="1"/>
</dbReference>
<dbReference type="InterPro" id="IPR034189">
    <property type="entry name" value="MARF1_RRM1"/>
</dbReference>
<evidence type="ECO:0000256" key="1">
    <source>
        <dbReference type="ARBA" id="ARBA00004275"/>
    </source>
</evidence>
<evidence type="ECO:0000256" key="8">
    <source>
        <dbReference type="ARBA" id="ARBA00023254"/>
    </source>
</evidence>
<feature type="domain" description="HTH OST-type" evidence="13">
    <location>
        <begin position="1232"/>
        <end position="1306"/>
    </location>
</feature>
<dbReference type="InterPro" id="IPR034191">
    <property type="entry name" value="MARF1_RRM2"/>
</dbReference>
<evidence type="ECO:0000313" key="14">
    <source>
        <dbReference type="Ensembl" id="ENSDCDP00010001962.1"/>
    </source>
</evidence>
<dbReference type="InterPro" id="IPR024768">
    <property type="entry name" value="Marf1"/>
</dbReference>
<evidence type="ECO:0000259" key="13">
    <source>
        <dbReference type="PROSITE" id="PS51644"/>
    </source>
</evidence>
<evidence type="ECO:0000256" key="6">
    <source>
        <dbReference type="ARBA" id="ARBA00022943"/>
    </source>
</evidence>
<dbReference type="GO" id="GO:0051321">
    <property type="term" value="P:meiotic cell cycle"/>
    <property type="evidence" value="ECO:0007669"/>
    <property type="project" value="UniProtKB-KW"/>
</dbReference>
<feature type="region of interest" description="Disordered" evidence="11">
    <location>
        <begin position="576"/>
        <end position="603"/>
    </location>
</feature>